<feature type="non-terminal residue" evidence="1">
    <location>
        <position position="153"/>
    </location>
</feature>
<protein>
    <submittedName>
        <fullName evidence="1">Uncharacterized protein</fullName>
    </submittedName>
</protein>
<sequence length="153" mass="16028">MVWPIGFYRVRWCGPFGFTGSVGVARLDSTVSANGVALLDNTGSDGEARSDSTGSVGVAHLDSTGSVGVARLDSTGSDGVAHLDSAESVGVTRLDCTEPDGSPPCKPFGFIPVFKQCKLVVLVFKNIRANQVFVPGAEYRHLQVPNACAERGL</sequence>
<dbReference type="EMBL" id="CADCXU010019039">
    <property type="protein sequence ID" value="CAB0007400.1"/>
    <property type="molecule type" value="Genomic_DNA"/>
</dbReference>
<dbReference type="AlphaFoldDB" id="A0A6H5GSP0"/>
<evidence type="ECO:0000313" key="2">
    <source>
        <dbReference type="Proteomes" id="UP000479000"/>
    </source>
</evidence>
<organism evidence="1 2">
    <name type="scientific">Nesidiocoris tenuis</name>
    <dbReference type="NCBI Taxonomy" id="355587"/>
    <lineage>
        <taxon>Eukaryota</taxon>
        <taxon>Metazoa</taxon>
        <taxon>Ecdysozoa</taxon>
        <taxon>Arthropoda</taxon>
        <taxon>Hexapoda</taxon>
        <taxon>Insecta</taxon>
        <taxon>Pterygota</taxon>
        <taxon>Neoptera</taxon>
        <taxon>Paraneoptera</taxon>
        <taxon>Hemiptera</taxon>
        <taxon>Heteroptera</taxon>
        <taxon>Panheteroptera</taxon>
        <taxon>Cimicomorpha</taxon>
        <taxon>Miridae</taxon>
        <taxon>Dicyphina</taxon>
        <taxon>Nesidiocoris</taxon>
    </lineage>
</organism>
<reference evidence="1 2" key="1">
    <citation type="submission" date="2020-02" db="EMBL/GenBank/DDBJ databases">
        <authorList>
            <person name="Ferguson B K."/>
        </authorList>
    </citation>
    <scope>NUCLEOTIDE SEQUENCE [LARGE SCALE GENOMIC DNA]</scope>
</reference>
<evidence type="ECO:0000313" key="1">
    <source>
        <dbReference type="EMBL" id="CAB0007400.1"/>
    </source>
</evidence>
<accession>A0A6H5GSP0</accession>
<name>A0A6H5GSP0_9HEMI</name>
<proteinExistence type="predicted"/>
<keyword evidence="2" id="KW-1185">Reference proteome</keyword>
<dbReference type="Proteomes" id="UP000479000">
    <property type="component" value="Unassembled WGS sequence"/>
</dbReference>
<gene>
    <name evidence="1" type="ORF">NTEN_LOCUS12684</name>
</gene>